<dbReference type="Pfam" id="PF00582">
    <property type="entry name" value="Usp"/>
    <property type="match status" value="1"/>
</dbReference>
<dbReference type="PANTHER" id="PTHR46268:SF6">
    <property type="entry name" value="UNIVERSAL STRESS PROTEIN UP12"/>
    <property type="match status" value="1"/>
</dbReference>
<evidence type="ECO:0000256" key="1">
    <source>
        <dbReference type="ARBA" id="ARBA00008791"/>
    </source>
</evidence>
<dbReference type="SUPFAM" id="SSF52402">
    <property type="entry name" value="Adenine nucleotide alpha hydrolases-like"/>
    <property type="match status" value="1"/>
</dbReference>
<feature type="domain" description="UspA" evidence="2">
    <location>
        <begin position="1"/>
        <end position="149"/>
    </location>
</feature>
<dbReference type="InterPro" id="IPR006015">
    <property type="entry name" value="Universal_stress_UspA"/>
</dbReference>
<dbReference type="AlphaFoldDB" id="K0BF39"/>
<dbReference type="PRINTS" id="PR01438">
    <property type="entry name" value="UNVRSLSTRESS"/>
</dbReference>
<evidence type="ECO:0000313" key="3">
    <source>
        <dbReference type="EMBL" id="AFS82891.1"/>
    </source>
</evidence>
<gene>
    <name evidence="3" type="ORF">NSED_05445</name>
</gene>
<dbReference type="STRING" id="1229909.NSED_05445"/>
<dbReference type="Proteomes" id="UP000006100">
    <property type="component" value="Chromosome"/>
</dbReference>
<proteinExistence type="inferred from homology"/>
<protein>
    <submittedName>
        <fullName evidence="3">UspA domain-containing protein</fullName>
    </submittedName>
</protein>
<reference evidence="3 4" key="1">
    <citation type="journal article" date="2012" name="J. Bacteriol.">
        <title>Draft Genome Sequence of an Ammonia-Oxidizing Archaeon, "Candidatus Nitrosopumilus sediminis" AR2, from Svalbard in the Arctic Circle.</title>
        <authorList>
            <person name="Park S.J."/>
            <person name="Kim J.G."/>
            <person name="Jung M.Y."/>
            <person name="Kim S.J."/>
            <person name="Cha I.T."/>
            <person name="Ghai R."/>
            <person name="Martin-Cuadrado A.B."/>
            <person name="Rodriguez-Valera F."/>
            <person name="Rhee S.K."/>
        </authorList>
    </citation>
    <scope>NUCLEOTIDE SEQUENCE [LARGE SCALE GENOMIC DNA]</scope>
    <source>
        <strain evidence="3 4">AR2</strain>
    </source>
</reference>
<dbReference type="RefSeq" id="WP_014965262.1">
    <property type="nucleotide sequence ID" value="NC_018656.1"/>
</dbReference>
<dbReference type="eggNOG" id="arCOG02053">
    <property type="taxonomic scope" value="Archaea"/>
</dbReference>
<dbReference type="GeneID" id="13696882"/>
<dbReference type="OrthoDB" id="105697at2157"/>
<dbReference type="InterPro" id="IPR014729">
    <property type="entry name" value="Rossmann-like_a/b/a_fold"/>
</dbReference>
<evidence type="ECO:0000259" key="2">
    <source>
        <dbReference type="Pfam" id="PF00582"/>
    </source>
</evidence>
<name>K0BF39_9ARCH</name>
<organism evidence="3 4">
    <name type="scientific">Candidatus Nitrosopumilus sediminis</name>
    <dbReference type="NCBI Taxonomy" id="1229909"/>
    <lineage>
        <taxon>Archaea</taxon>
        <taxon>Nitrososphaerota</taxon>
        <taxon>Nitrososphaeria</taxon>
        <taxon>Nitrosopumilales</taxon>
        <taxon>Nitrosopumilaceae</taxon>
        <taxon>Nitrosopumilus</taxon>
    </lineage>
</organism>
<dbReference type="PATRIC" id="fig|1229909.8.peg.1193"/>
<dbReference type="KEGG" id="nir:NSED_05445"/>
<dbReference type="EMBL" id="CP003843">
    <property type="protein sequence ID" value="AFS82891.1"/>
    <property type="molecule type" value="Genomic_DNA"/>
</dbReference>
<dbReference type="Gene3D" id="3.40.50.620">
    <property type="entry name" value="HUPs"/>
    <property type="match status" value="1"/>
</dbReference>
<dbReference type="HOGENOM" id="CLU_049301_16_2_2"/>
<dbReference type="PANTHER" id="PTHR46268">
    <property type="entry name" value="STRESS RESPONSE PROTEIN NHAX"/>
    <property type="match status" value="1"/>
</dbReference>
<dbReference type="CDD" id="cd00293">
    <property type="entry name" value="USP-like"/>
    <property type="match status" value="1"/>
</dbReference>
<accession>K0BF39</accession>
<evidence type="ECO:0000313" key="4">
    <source>
        <dbReference type="Proteomes" id="UP000006100"/>
    </source>
</evidence>
<comment type="similarity">
    <text evidence="1">Belongs to the universal stress protein A family.</text>
</comment>
<dbReference type="InterPro" id="IPR006016">
    <property type="entry name" value="UspA"/>
</dbReference>
<sequence length="154" mass="16995">MYETILVPHAGTPAGDEALKHAIYASDDSSKIILLHVVEEIHAPPSFALSSSEREKLLKSIGNANKEMKKDMEKKMEKYSLQCKEKGVKSKIKVAIGDAAEIILDTVEKEKVDLIVMSKRRKLKGIKKLLSLGSVSRKIVENANCPVLLLDIGK</sequence>
<keyword evidence="4" id="KW-1185">Reference proteome</keyword>